<dbReference type="InterPro" id="IPR012921">
    <property type="entry name" value="SPOC_C"/>
</dbReference>
<feature type="region of interest" description="Disordered" evidence="1">
    <location>
        <begin position="538"/>
        <end position="564"/>
    </location>
</feature>
<dbReference type="Proteomes" id="UP001415857">
    <property type="component" value="Unassembled WGS sequence"/>
</dbReference>
<dbReference type="AlphaFoldDB" id="A0AAP0NB66"/>
<dbReference type="GO" id="GO:0006351">
    <property type="term" value="P:DNA-templated transcription"/>
    <property type="evidence" value="ECO:0007669"/>
    <property type="project" value="TreeGrafter"/>
</dbReference>
<evidence type="ECO:0000313" key="4">
    <source>
        <dbReference type="Proteomes" id="UP001415857"/>
    </source>
</evidence>
<dbReference type="Pfam" id="PF07744">
    <property type="entry name" value="SPOC"/>
    <property type="match status" value="1"/>
</dbReference>
<feature type="compositionally biased region" description="Polar residues" evidence="1">
    <location>
        <begin position="553"/>
        <end position="564"/>
    </location>
</feature>
<proteinExistence type="predicted"/>
<name>A0AAP0NB66_LIQFO</name>
<comment type="caution">
    <text evidence="3">The sequence shown here is derived from an EMBL/GenBank/DDBJ whole genome shotgun (WGS) entry which is preliminary data.</text>
</comment>
<dbReference type="PANTHER" id="PTHR11477">
    <property type="entry name" value="TRANSCRIPTION FACTOR S-II ZINC FINGER DOMAIN-CONTAINING PROTEIN"/>
    <property type="match status" value="1"/>
</dbReference>
<reference evidence="3 4" key="1">
    <citation type="journal article" date="2024" name="Plant J.">
        <title>Genome sequences and population genomics reveal climatic adaptation and genomic divergence between two closely related sweetgum species.</title>
        <authorList>
            <person name="Xu W.Q."/>
            <person name="Ren C.Q."/>
            <person name="Zhang X.Y."/>
            <person name="Comes H.P."/>
            <person name="Liu X.H."/>
            <person name="Li Y.G."/>
            <person name="Kettle C.J."/>
            <person name="Jalonen R."/>
            <person name="Gaisberger H."/>
            <person name="Ma Y.Z."/>
            <person name="Qiu Y.X."/>
        </authorList>
    </citation>
    <scope>NUCLEOTIDE SEQUENCE [LARGE SCALE GENOMIC DNA]</scope>
    <source>
        <strain evidence="3">Hangzhou</strain>
    </source>
</reference>
<dbReference type="GO" id="GO:0005634">
    <property type="term" value="C:nucleus"/>
    <property type="evidence" value="ECO:0007669"/>
    <property type="project" value="TreeGrafter"/>
</dbReference>
<organism evidence="3 4">
    <name type="scientific">Liquidambar formosana</name>
    <name type="common">Formosan gum</name>
    <dbReference type="NCBI Taxonomy" id="63359"/>
    <lineage>
        <taxon>Eukaryota</taxon>
        <taxon>Viridiplantae</taxon>
        <taxon>Streptophyta</taxon>
        <taxon>Embryophyta</taxon>
        <taxon>Tracheophyta</taxon>
        <taxon>Spermatophyta</taxon>
        <taxon>Magnoliopsida</taxon>
        <taxon>eudicotyledons</taxon>
        <taxon>Gunneridae</taxon>
        <taxon>Pentapetalae</taxon>
        <taxon>Saxifragales</taxon>
        <taxon>Altingiaceae</taxon>
        <taxon>Liquidambar</taxon>
    </lineage>
</organism>
<gene>
    <name evidence="3" type="ORF">L1049_000538</name>
</gene>
<dbReference type="EMBL" id="JBBPBK010000015">
    <property type="protein sequence ID" value="KAK9268776.1"/>
    <property type="molecule type" value="Genomic_DNA"/>
</dbReference>
<accession>A0AAP0NB66</accession>
<evidence type="ECO:0000313" key="3">
    <source>
        <dbReference type="EMBL" id="KAK9268776.1"/>
    </source>
</evidence>
<feature type="region of interest" description="Disordered" evidence="1">
    <location>
        <begin position="851"/>
        <end position="883"/>
    </location>
</feature>
<evidence type="ECO:0000256" key="1">
    <source>
        <dbReference type="SAM" id="MobiDB-lite"/>
    </source>
</evidence>
<feature type="compositionally biased region" description="Basic and acidic residues" evidence="1">
    <location>
        <begin position="539"/>
        <end position="549"/>
    </location>
</feature>
<feature type="compositionally biased region" description="Polar residues" evidence="1">
    <location>
        <begin position="245"/>
        <end position="274"/>
    </location>
</feature>
<keyword evidence="4" id="KW-1185">Reference proteome</keyword>
<evidence type="ECO:0000259" key="2">
    <source>
        <dbReference type="Pfam" id="PF07744"/>
    </source>
</evidence>
<feature type="domain" description="Spen paralogue and orthologue SPOC C-terminal" evidence="2">
    <location>
        <begin position="389"/>
        <end position="531"/>
    </location>
</feature>
<protein>
    <recommendedName>
        <fullName evidence="2">Spen paralogue and orthologue SPOC C-terminal domain-containing protein</fullName>
    </recommendedName>
</protein>
<dbReference type="CDD" id="cd21538">
    <property type="entry name" value="SPOC_TFIIS"/>
    <property type="match status" value="1"/>
</dbReference>
<dbReference type="PANTHER" id="PTHR11477:SF37">
    <property type="entry name" value="SPEN PARALOGUE AND ORTHOLOGUE SPOC C-TERMINAL DOMAIN-CONTAINING PROTEIN"/>
    <property type="match status" value="1"/>
</dbReference>
<feature type="region of interest" description="Disordered" evidence="1">
    <location>
        <begin position="245"/>
        <end position="348"/>
    </location>
</feature>
<feature type="compositionally biased region" description="Basic and acidic residues" evidence="1">
    <location>
        <begin position="306"/>
        <end position="330"/>
    </location>
</feature>
<feature type="compositionally biased region" description="Polar residues" evidence="1">
    <location>
        <begin position="331"/>
        <end position="340"/>
    </location>
</feature>
<sequence>MENKIHPSPSRISGIDFLAESPRKRKSTAMEQQGTISESVYNYCFTRESKLQCDADSSFGIQIQGNTPGLFLNNAPQSIEPITFKHQFEKDQVQGHNDFTATWQTGNRNFLKTGVEKISNPSFNVPPQSFHHEGSLPLIKMSTGKTLAVSNWQNQEHHMFSQTEAHKSLPFLNSFNARTENAEVGPGLHNVRFGNMNHVITDNLPLEMSNPQSNSLRPLELLRQSVVKPDRFSVDLDGQECSQEASNSRISCESKQSGPSFNSAGSNDMSTVRTASLGASACTEHNENERSLQNEVHSGTAPLEGDEFKGNDQGHGDESIKIMKKTERSGTENSNYSLTEEASPKNGYSPVNIVVGHGQRNDRSHSSIKLDEKCKSLSGKVAPTFAGKLWDGSLQLSSSVTVSAVAFFKSGEKMPDVNWSESVEVKGKVRLEAFEKYIQDLPRSRNRGLMVISLCWKEGSPESGLAGMKEVANGYKKGERVGFAQLSPGIDLYICPRSDTIITILAKYGFFKGMAAVEDNQDSLIGCVVWRRNRTSSSSEKKSERKIRSLSEQPLNSPSDSSTQRVAETNLSLTQPAQESISVASATGFAALESAGNNIIESKNIESCKGQLEVCNSSSGANSLLTPSVLRNSPSISVALQTSPCSSSASLQGPMGHVEVGAALKHGSEVENAKSSLELQKPVLPLSSDVIKPPMPPPDDDDLPEFDFRTACGTSQAPVSKPLNAETLDRRLPAEGFRKMDGSLPLTMPIVQSTQVTNQRKSENLNFPRLPMDANQGMLLPKRFCEHEFQIPVFPILEERHTAQNRGTMTPPVSATAVPPPKNLFHDDDDDIPEWCPPDLVLHKQSLAETRPPTESIPFKVPNSNFESLPPGPPRTSLSSPFPAATHPPFSPQPFPRAHHCPITITVKPAQPRPADRYMQRGPSFPMGFNSNPVLRPPHPFDVTPPIRPSDWRGWRP</sequence>